<keyword evidence="5" id="KW-0547">Nucleotide-binding</keyword>
<evidence type="ECO:0000313" key="11">
    <source>
        <dbReference type="Proteomes" id="UP000231434"/>
    </source>
</evidence>
<evidence type="ECO:0000256" key="1">
    <source>
        <dbReference type="ARBA" id="ARBA00009776"/>
    </source>
</evidence>
<dbReference type="InterPro" id="IPR018094">
    <property type="entry name" value="Thymidylate_kinase"/>
</dbReference>
<comment type="similarity">
    <text evidence="1">Belongs to the thymidylate kinase family.</text>
</comment>
<dbReference type="Proteomes" id="UP000231434">
    <property type="component" value="Unassembled WGS sequence"/>
</dbReference>
<dbReference type="CDD" id="cd01672">
    <property type="entry name" value="TMPK"/>
    <property type="match status" value="1"/>
</dbReference>
<dbReference type="Gene3D" id="3.40.50.450">
    <property type="match status" value="1"/>
</dbReference>
<proteinExistence type="inferred from homology"/>
<dbReference type="InterPro" id="IPR039430">
    <property type="entry name" value="Thymidylate_kin-like_dom"/>
</dbReference>
<evidence type="ECO:0000313" key="10">
    <source>
        <dbReference type="EMBL" id="PJE60572.1"/>
    </source>
</evidence>
<organism evidence="10 11">
    <name type="scientific">Candidatus Roizmanbacteria bacterium CG10_big_fil_rev_8_21_14_0_10_36_26</name>
    <dbReference type="NCBI Taxonomy" id="1974851"/>
    <lineage>
        <taxon>Bacteria</taxon>
        <taxon>Candidatus Roizmaniibacteriota</taxon>
    </lineage>
</organism>
<evidence type="ECO:0000256" key="3">
    <source>
        <dbReference type="ARBA" id="ARBA00022679"/>
    </source>
</evidence>
<keyword evidence="4" id="KW-0545">Nucleotide biosynthesis</keyword>
<feature type="domain" description="Thymidylate kinase-like" evidence="9">
    <location>
        <begin position="172"/>
        <end position="363"/>
    </location>
</feature>
<dbReference type="GO" id="GO:0006233">
    <property type="term" value="P:dTDP biosynthetic process"/>
    <property type="evidence" value="ECO:0007669"/>
    <property type="project" value="InterPro"/>
</dbReference>
<dbReference type="PANTHER" id="PTHR10344">
    <property type="entry name" value="THYMIDYLATE KINASE"/>
    <property type="match status" value="1"/>
</dbReference>
<name>A0A2M8KKX9_9BACT</name>
<comment type="catalytic activity">
    <reaction evidence="8">
        <text>dTMP + ATP = dTDP + ADP</text>
        <dbReference type="Rhea" id="RHEA:13517"/>
        <dbReference type="ChEBI" id="CHEBI:30616"/>
        <dbReference type="ChEBI" id="CHEBI:58369"/>
        <dbReference type="ChEBI" id="CHEBI:63528"/>
        <dbReference type="ChEBI" id="CHEBI:456216"/>
        <dbReference type="EC" id="2.7.4.9"/>
    </reaction>
</comment>
<dbReference type="GO" id="GO:0004798">
    <property type="term" value="F:dTMP kinase activity"/>
    <property type="evidence" value="ECO:0007669"/>
    <property type="project" value="UniProtKB-EC"/>
</dbReference>
<dbReference type="Gene3D" id="3.40.50.300">
    <property type="entry name" value="P-loop containing nucleotide triphosphate hydrolases"/>
    <property type="match status" value="1"/>
</dbReference>
<dbReference type="EC" id="2.7.4.9" evidence="2"/>
<dbReference type="InterPro" id="IPR027417">
    <property type="entry name" value="P-loop_NTPase"/>
</dbReference>
<keyword evidence="6" id="KW-0418">Kinase</keyword>
<feature type="non-terminal residue" evidence="10">
    <location>
        <position position="1"/>
    </location>
</feature>
<dbReference type="GO" id="GO:0006227">
    <property type="term" value="P:dUDP biosynthetic process"/>
    <property type="evidence" value="ECO:0007669"/>
    <property type="project" value="TreeGrafter"/>
</dbReference>
<evidence type="ECO:0000256" key="7">
    <source>
        <dbReference type="ARBA" id="ARBA00022840"/>
    </source>
</evidence>
<comment type="caution">
    <text evidence="10">The sequence shown here is derived from an EMBL/GenBank/DDBJ whole genome shotgun (WGS) entry which is preliminary data.</text>
</comment>
<evidence type="ECO:0000256" key="4">
    <source>
        <dbReference type="ARBA" id="ARBA00022727"/>
    </source>
</evidence>
<dbReference type="GO" id="GO:0006235">
    <property type="term" value="P:dTTP biosynthetic process"/>
    <property type="evidence" value="ECO:0007669"/>
    <property type="project" value="TreeGrafter"/>
</dbReference>
<dbReference type="GO" id="GO:0005829">
    <property type="term" value="C:cytosol"/>
    <property type="evidence" value="ECO:0007669"/>
    <property type="project" value="TreeGrafter"/>
</dbReference>
<accession>A0A2M8KKX9</accession>
<dbReference type="InterPro" id="IPR007710">
    <property type="entry name" value="Nucleoside_deoxyribTrfase"/>
</dbReference>
<dbReference type="SUPFAM" id="SSF52540">
    <property type="entry name" value="P-loop containing nucleoside triphosphate hydrolases"/>
    <property type="match status" value="1"/>
</dbReference>
<evidence type="ECO:0000256" key="8">
    <source>
        <dbReference type="ARBA" id="ARBA00048743"/>
    </source>
</evidence>
<evidence type="ECO:0000256" key="2">
    <source>
        <dbReference type="ARBA" id="ARBA00012980"/>
    </source>
</evidence>
<dbReference type="Pfam" id="PF05014">
    <property type="entry name" value="Nuc_deoxyrib_tr"/>
    <property type="match status" value="1"/>
</dbReference>
<sequence length="392" mass="45411">FLFFVLCYNLSMLNVYFTASTSHNGELIPYYKKILDYIKKNHVNVVSGDQVAIKSVLENDKKLTPEEIYVRERHLIDEADIVIAEASKPSLGVGSEIVYALAANKPVLVLVKTGYQDKISPIVAGNPSENLFLEYYQLDTVLPLIKKFINNIKVFLKHRNLLKKRRGKLIVIDGNDGSGKTTQSRLLLEYFKKHNRPIRYMDFPQYYNSFHGKIVARFLRGEFGAFDQVSPYLASLAFALDRASVKKEMDDFLNKGGLIITNRYATSNLAHQGAKFKDKKKRQEFLEWLYELEYTIHKIPKENLVIYLHVPWKISLNLTKKKGDRAYLRGEELDIAEKNIHHRIASEEMYLELVKKYRHWVKVDCSLADKILPPQIIHQKILSILKAKKYLS</sequence>
<dbReference type="SUPFAM" id="SSF52309">
    <property type="entry name" value="N-(deoxy)ribosyltransferase-like"/>
    <property type="match status" value="1"/>
</dbReference>
<dbReference type="GO" id="GO:0005524">
    <property type="term" value="F:ATP binding"/>
    <property type="evidence" value="ECO:0007669"/>
    <property type="project" value="UniProtKB-KW"/>
</dbReference>
<evidence type="ECO:0000256" key="5">
    <source>
        <dbReference type="ARBA" id="ARBA00022741"/>
    </source>
</evidence>
<dbReference type="EMBL" id="PFEB01000044">
    <property type="protein sequence ID" value="PJE60572.1"/>
    <property type="molecule type" value="Genomic_DNA"/>
</dbReference>
<evidence type="ECO:0000256" key="6">
    <source>
        <dbReference type="ARBA" id="ARBA00022777"/>
    </source>
</evidence>
<dbReference type="HAMAP" id="MF_00165">
    <property type="entry name" value="Thymidylate_kinase"/>
    <property type="match status" value="1"/>
</dbReference>
<reference evidence="11" key="1">
    <citation type="submission" date="2017-09" db="EMBL/GenBank/DDBJ databases">
        <title>Depth-based differentiation of microbial function through sediment-hosted aquifers and enrichment of novel symbionts in the deep terrestrial subsurface.</title>
        <authorList>
            <person name="Probst A.J."/>
            <person name="Ladd B."/>
            <person name="Jarett J.K."/>
            <person name="Geller-Mcgrath D.E."/>
            <person name="Sieber C.M.K."/>
            <person name="Emerson J.B."/>
            <person name="Anantharaman K."/>
            <person name="Thomas B.C."/>
            <person name="Malmstrom R."/>
            <person name="Stieglmeier M."/>
            <person name="Klingl A."/>
            <person name="Woyke T."/>
            <person name="Ryan C.M."/>
            <person name="Banfield J.F."/>
        </authorList>
    </citation>
    <scope>NUCLEOTIDE SEQUENCE [LARGE SCALE GENOMIC DNA]</scope>
</reference>
<keyword evidence="7" id="KW-0067">ATP-binding</keyword>
<dbReference type="Pfam" id="PF02223">
    <property type="entry name" value="Thymidylate_kin"/>
    <property type="match status" value="1"/>
</dbReference>
<evidence type="ECO:0000259" key="9">
    <source>
        <dbReference type="Pfam" id="PF02223"/>
    </source>
</evidence>
<dbReference type="AlphaFoldDB" id="A0A2M8KKX9"/>
<protein>
    <recommendedName>
        <fullName evidence="2">dTMP kinase</fullName>
        <ecNumber evidence="2">2.7.4.9</ecNumber>
    </recommendedName>
</protein>
<keyword evidence="3" id="KW-0808">Transferase</keyword>
<gene>
    <name evidence="10" type="ORF">COU86_03855</name>
</gene>
<dbReference type="PANTHER" id="PTHR10344:SF4">
    <property type="entry name" value="UMP-CMP KINASE 2, MITOCHONDRIAL"/>
    <property type="match status" value="1"/>
</dbReference>